<protein>
    <submittedName>
        <fullName evidence="3">ATPase</fullName>
    </submittedName>
</protein>
<accession>A0A2U2XE36</accession>
<dbReference type="InterPro" id="IPR027417">
    <property type="entry name" value="P-loop_NTPase"/>
</dbReference>
<proteinExistence type="predicted"/>
<dbReference type="PANTHER" id="PTHR34704:SF1">
    <property type="entry name" value="ATPASE"/>
    <property type="match status" value="1"/>
</dbReference>
<dbReference type="GO" id="GO:0005524">
    <property type="term" value="F:ATP binding"/>
    <property type="evidence" value="ECO:0007669"/>
    <property type="project" value="InterPro"/>
</dbReference>
<dbReference type="InterPro" id="IPR004256">
    <property type="entry name" value="DUF234"/>
</dbReference>
<reference evidence="3 4" key="1">
    <citation type="submission" date="2018-05" db="EMBL/GenBank/DDBJ databases">
        <title>Brumimicrobium oceani sp. nov., isolated from coastal sediment.</title>
        <authorList>
            <person name="Kou Y."/>
        </authorList>
    </citation>
    <scope>NUCLEOTIDE SEQUENCE [LARGE SCALE GENOMIC DNA]</scope>
    <source>
        <strain evidence="3 4">C305</strain>
    </source>
</reference>
<evidence type="ECO:0000259" key="1">
    <source>
        <dbReference type="Pfam" id="PF01637"/>
    </source>
</evidence>
<sequence>MKFYDRKSELALLKKIEKTAQEHAQMTFMVGRRRIGKTSLLIKAFEESTHLYFFVAKKNESLLCAEFVEEIKKQLNIPVFGEIKTFKVLFNWLMELSKNHDFTLIIDEFQEFNWINSSIFSEMQNIWDGNKDESKMNLILCGSIYSMMSKIFENVKEPLFGRATHRIHLKAFDVETLKEILTDYSPSYSNDDLLAFYLFTGGVAKYVELLVQKRAFTLPLILDEIVAENSLFLEEGKNVLIEEFGKDYGNYFSILTLIASGKTSRAEIESILEIQTGGFLSKLENEYGLLKKVRPVLSKPNSRSVKYTIEDNFLKFWFRFIYKNRSAVEVSNYDYIKEIINRDYRTYSGKILEKYFIEQFKATKNYNVIGTYWEKKNQNEIDIVAINELKKTVLIAEVKRNAKKISLEKLKVKSTKLALQLQNYKITYKELSLKDM</sequence>
<keyword evidence="4" id="KW-1185">Reference proteome</keyword>
<dbReference type="EMBL" id="QFRJ01000003">
    <property type="protein sequence ID" value="PWH86000.1"/>
    <property type="molecule type" value="Genomic_DNA"/>
</dbReference>
<name>A0A2U2XE36_9FLAO</name>
<reference evidence="3 4" key="2">
    <citation type="submission" date="2018-05" db="EMBL/GenBank/DDBJ databases">
        <authorList>
            <person name="Lanie J.A."/>
            <person name="Ng W.-L."/>
            <person name="Kazmierczak K.M."/>
            <person name="Andrzejewski T.M."/>
            <person name="Davidsen T.M."/>
            <person name="Wayne K.J."/>
            <person name="Tettelin H."/>
            <person name="Glass J.I."/>
            <person name="Rusch D."/>
            <person name="Podicherti R."/>
            <person name="Tsui H.-C.T."/>
            <person name="Winkler M.E."/>
        </authorList>
    </citation>
    <scope>NUCLEOTIDE SEQUENCE [LARGE SCALE GENOMIC DNA]</scope>
    <source>
        <strain evidence="3 4">C305</strain>
    </source>
</reference>
<feature type="domain" description="DUF234" evidence="2">
    <location>
        <begin position="317"/>
        <end position="402"/>
    </location>
</feature>
<dbReference type="InterPro" id="IPR011579">
    <property type="entry name" value="ATPase_dom"/>
</dbReference>
<dbReference type="PANTHER" id="PTHR34704">
    <property type="entry name" value="ATPASE"/>
    <property type="match status" value="1"/>
</dbReference>
<comment type="caution">
    <text evidence="3">The sequence shown here is derived from an EMBL/GenBank/DDBJ whole genome shotgun (WGS) entry which is preliminary data.</text>
</comment>
<evidence type="ECO:0000313" key="3">
    <source>
        <dbReference type="EMBL" id="PWH86000.1"/>
    </source>
</evidence>
<organism evidence="3 4">
    <name type="scientific">Brumimicrobium oceani</name>
    <dbReference type="NCBI Taxonomy" id="2100725"/>
    <lineage>
        <taxon>Bacteria</taxon>
        <taxon>Pseudomonadati</taxon>
        <taxon>Bacteroidota</taxon>
        <taxon>Flavobacteriia</taxon>
        <taxon>Flavobacteriales</taxon>
        <taxon>Crocinitomicaceae</taxon>
        <taxon>Brumimicrobium</taxon>
    </lineage>
</organism>
<evidence type="ECO:0000313" key="4">
    <source>
        <dbReference type="Proteomes" id="UP000245370"/>
    </source>
</evidence>
<dbReference type="SUPFAM" id="SSF52540">
    <property type="entry name" value="P-loop containing nucleoside triphosphate hydrolases"/>
    <property type="match status" value="1"/>
</dbReference>
<dbReference type="Proteomes" id="UP000245370">
    <property type="component" value="Unassembled WGS sequence"/>
</dbReference>
<evidence type="ECO:0000259" key="2">
    <source>
        <dbReference type="Pfam" id="PF03008"/>
    </source>
</evidence>
<dbReference type="Pfam" id="PF03008">
    <property type="entry name" value="DUF234"/>
    <property type="match status" value="1"/>
</dbReference>
<dbReference type="RefSeq" id="WP_109358808.1">
    <property type="nucleotide sequence ID" value="NZ_QFRJ01000003.1"/>
</dbReference>
<feature type="domain" description="ATPase" evidence="1">
    <location>
        <begin position="3"/>
        <end position="209"/>
    </location>
</feature>
<dbReference type="Gene3D" id="3.40.50.300">
    <property type="entry name" value="P-loop containing nucleotide triphosphate hydrolases"/>
    <property type="match status" value="1"/>
</dbReference>
<dbReference type="Pfam" id="PF01637">
    <property type="entry name" value="ATPase_2"/>
    <property type="match status" value="1"/>
</dbReference>
<dbReference type="OrthoDB" id="9813134at2"/>
<dbReference type="AlphaFoldDB" id="A0A2U2XE36"/>
<gene>
    <name evidence="3" type="ORF">DIT68_05440</name>
</gene>